<dbReference type="OrthoDB" id="10280918at2759"/>
<dbReference type="EMBL" id="JXTB01000181">
    <property type="protein sequence ID" value="PON55642.1"/>
    <property type="molecule type" value="Genomic_DNA"/>
</dbReference>
<protein>
    <submittedName>
        <fullName evidence="1">Uncharacterized protein</fullName>
    </submittedName>
</protein>
<keyword evidence="2" id="KW-1185">Reference proteome</keyword>
<dbReference type="Proteomes" id="UP000237105">
    <property type="component" value="Unassembled WGS sequence"/>
</dbReference>
<accession>A0A2P5C3K2</accession>
<gene>
    <name evidence="1" type="ORF">PanWU01x14_187100</name>
</gene>
<dbReference type="AlphaFoldDB" id="A0A2P5C3K2"/>
<comment type="caution">
    <text evidence="1">The sequence shown here is derived from an EMBL/GenBank/DDBJ whole genome shotgun (WGS) entry which is preliminary data.</text>
</comment>
<evidence type="ECO:0000313" key="1">
    <source>
        <dbReference type="EMBL" id="PON55642.1"/>
    </source>
</evidence>
<organism evidence="1 2">
    <name type="scientific">Parasponia andersonii</name>
    <name type="common">Sponia andersonii</name>
    <dbReference type="NCBI Taxonomy" id="3476"/>
    <lineage>
        <taxon>Eukaryota</taxon>
        <taxon>Viridiplantae</taxon>
        <taxon>Streptophyta</taxon>
        <taxon>Embryophyta</taxon>
        <taxon>Tracheophyta</taxon>
        <taxon>Spermatophyta</taxon>
        <taxon>Magnoliopsida</taxon>
        <taxon>eudicotyledons</taxon>
        <taxon>Gunneridae</taxon>
        <taxon>Pentapetalae</taxon>
        <taxon>rosids</taxon>
        <taxon>fabids</taxon>
        <taxon>Rosales</taxon>
        <taxon>Cannabaceae</taxon>
        <taxon>Parasponia</taxon>
    </lineage>
</organism>
<reference evidence="2" key="1">
    <citation type="submission" date="2016-06" db="EMBL/GenBank/DDBJ databases">
        <title>Parallel loss of symbiosis genes in relatives of nitrogen-fixing non-legume Parasponia.</title>
        <authorList>
            <person name="Van Velzen R."/>
            <person name="Holmer R."/>
            <person name="Bu F."/>
            <person name="Rutten L."/>
            <person name="Van Zeijl A."/>
            <person name="Liu W."/>
            <person name="Santuari L."/>
            <person name="Cao Q."/>
            <person name="Sharma T."/>
            <person name="Shen D."/>
            <person name="Roswanjaya Y."/>
            <person name="Wardhani T."/>
            <person name="Kalhor M.S."/>
            <person name="Jansen J."/>
            <person name="Van den Hoogen J."/>
            <person name="Gungor B."/>
            <person name="Hartog M."/>
            <person name="Hontelez J."/>
            <person name="Verver J."/>
            <person name="Yang W.-C."/>
            <person name="Schijlen E."/>
            <person name="Repin R."/>
            <person name="Schilthuizen M."/>
            <person name="Schranz E."/>
            <person name="Heidstra R."/>
            <person name="Miyata K."/>
            <person name="Fedorova E."/>
            <person name="Kohlen W."/>
            <person name="Bisseling T."/>
            <person name="Smit S."/>
            <person name="Geurts R."/>
        </authorList>
    </citation>
    <scope>NUCLEOTIDE SEQUENCE [LARGE SCALE GENOMIC DNA]</scope>
    <source>
        <strain evidence="2">cv. WU1-14</strain>
    </source>
</reference>
<name>A0A2P5C3K2_PARAD</name>
<proteinExistence type="predicted"/>
<evidence type="ECO:0000313" key="2">
    <source>
        <dbReference type="Proteomes" id="UP000237105"/>
    </source>
</evidence>
<feature type="non-terminal residue" evidence="1">
    <location>
        <position position="1"/>
    </location>
</feature>
<sequence>SVKGVPVFLIDNFIQYFVQFNYLACNAAAQTRPMIMIMRTARRPYTREANLIQRKTDFGFFFILDFRYQNRSPPLIQHAIRLVAEVLDLIYPSPHGLIRELFLICIEEHSLDRSKIVRELFNVFP</sequence>